<evidence type="ECO:0000256" key="3">
    <source>
        <dbReference type="SAM" id="MobiDB-lite"/>
    </source>
</evidence>
<evidence type="ECO:0000313" key="5">
    <source>
        <dbReference type="EMBL" id="KAL0882742.1"/>
    </source>
</evidence>
<feature type="compositionally biased region" description="Basic and acidic residues" evidence="3">
    <location>
        <begin position="418"/>
        <end position="429"/>
    </location>
</feature>
<feature type="domain" description="CCHC-type" evidence="4">
    <location>
        <begin position="750"/>
        <end position="765"/>
    </location>
</feature>
<evidence type="ECO:0000313" key="6">
    <source>
        <dbReference type="Proteomes" id="UP001549920"/>
    </source>
</evidence>
<dbReference type="InterPro" id="IPR001878">
    <property type="entry name" value="Znf_CCHC"/>
</dbReference>
<feature type="coiled-coil region" evidence="2">
    <location>
        <begin position="241"/>
        <end position="322"/>
    </location>
</feature>
<accession>A0ABR3I1P9</accession>
<keyword evidence="1" id="KW-0862">Zinc</keyword>
<feature type="region of interest" description="Disordered" evidence="3">
    <location>
        <begin position="59"/>
        <end position="97"/>
    </location>
</feature>
<sequence length="828" mass="89143">MPKAASVKSEPAGSSKSLREQATKPYPKVSLRKKATIKGAQSVCASPRTELARLTLSELGDRDVLKLVPPQSSEAEGGSASTGLTPDEVPAEPYELEVSPGIYRARAPVAAPVAGTGGDASGGEGTPASASGPTMGLTELDAASGSSYLSVATESLPSAPSIPASLPESEEPSASDLDSQLDELGVRRPPSPTEDSWSESEAGGPRKSGRRESILPPRGRRTGVAMDEVTVRANELLQYGLEALQNAGNMKRERKEEAQEALQELYVIALSLSDSRSRHRLALQEERTRAAKELVRVERAHNRQLAEVIARYERNAAELAEKADGHGRAIEGVRGWLNFELAAPIALLEPIKNQIGKLRGELPRAPAIGASAAQESADASPLVAEVSSRLDDLARAVAAMTIQLRDISLDVERWRAEAKVEGSRPRERSPPPTPSGAPQTAGLQKEDLDKILEATKSVLCECRAEGEPPVTRATLAEELRSVADPLMGQLRTIRTELGDIADGMLAGPARADATQGLGFEIALGETKEKIGELLEPIARSVERVEARIRNERPVETRSPPSLPSAQTPVQGKSTYANIVRTPRFPVIVESRDPRATSQDVLGSLKNKVDVITLGVGVSSVHRLRDQRVAVNCDTEESQRKFRNAIKESASDLNATTKQPRNPLVRLIGVAGDLNDAKLVDAIKCQNSNLLVAVPDDAAVRVQRRAKGRTPQLSNVILEVDPPVWSAICNKKVRVGYQTVMAVDQSPIVQCYRCLTYGHLAKDCKEKETCGYCAGNHDTRGCPNREGPPRCRNCVGAPGEPLAGHPAYSHECPQWQRWDAIARRAVRYC</sequence>
<feature type="region of interest" description="Disordered" evidence="3">
    <location>
        <begin position="552"/>
        <end position="571"/>
    </location>
</feature>
<dbReference type="Proteomes" id="UP001549920">
    <property type="component" value="Unassembled WGS sequence"/>
</dbReference>
<feature type="compositionally biased region" description="Polar residues" evidence="3">
    <location>
        <begin position="144"/>
        <end position="153"/>
    </location>
</feature>
<feature type="compositionally biased region" description="Low complexity" evidence="3">
    <location>
        <begin position="154"/>
        <end position="167"/>
    </location>
</feature>
<comment type="caution">
    <text evidence="5">The sequence shown here is derived from an EMBL/GenBank/DDBJ whole genome shotgun (WGS) entry which is preliminary data.</text>
</comment>
<organism evidence="5 6">
    <name type="scientific">Loxostege sticticalis</name>
    <name type="common">Beet webworm moth</name>
    <dbReference type="NCBI Taxonomy" id="481309"/>
    <lineage>
        <taxon>Eukaryota</taxon>
        <taxon>Metazoa</taxon>
        <taxon>Ecdysozoa</taxon>
        <taxon>Arthropoda</taxon>
        <taxon>Hexapoda</taxon>
        <taxon>Insecta</taxon>
        <taxon>Pterygota</taxon>
        <taxon>Neoptera</taxon>
        <taxon>Endopterygota</taxon>
        <taxon>Lepidoptera</taxon>
        <taxon>Glossata</taxon>
        <taxon>Ditrysia</taxon>
        <taxon>Pyraloidea</taxon>
        <taxon>Crambidae</taxon>
        <taxon>Pyraustinae</taxon>
        <taxon>Loxostege</taxon>
    </lineage>
</organism>
<keyword evidence="1" id="KW-0479">Metal-binding</keyword>
<dbReference type="SMART" id="SM00343">
    <property type="entry name" value="ZnF_C2HC"/>
    <property type="match status" value="1"/>
</dbReference>
<keyword evidence="2" id="KW-0175">Coiled coil</keyword>
<evidence type="ECO:0000256" key="1">
    <source>
        <dbReference type="PROSITE-ProRule" id="PRU00047"/>
    </source>
</evidence>
<feature type="region of interest" description="Disordered" evidence="3">
    <location>
        <begin position="418"/>
        <end position="442"/>
    </location>
</feature>
<protein>
    <recommendedName>
        <fullName evidence="4">CCHC-type domain-containing protein</fullName>
    </recommendedName>
</protein>
<feature type="compositionally biased region" description="Gly residues" evidence="3">
    <location>
        <begin position="115"/>
        <end position="125"/>
    </location>
</feature>
<name>A0ABR3I1P9_LOXSC</name>
<feature type="compositionally biased region" description="Low complexity" evidence="3">
    <location>
        <begin position="72"/>
        <end position="81"/>
    </location>
</feature>
<reference evidence="5 6" key="1">
    <citation type="submission" date="2024-06" db="EMBL/GenBank/DDBJ databases">
        <title>A chromosome-level genome assembly of beet webworm, Loxostege sticticalis.</title>
        <authorList>
            <person name="Zhang Y."/>
        </authorList>
    </citation>
    <scope>NUCLEOTIDE SEQUENCE [LARGE SCALE GENOMIC DNA]</scope>
    <source>
        <strain evidence="5">AQ026</strain>
        <tissue evidence="5">Whole body</tissue>
    </source>
</reference>
<keyword evidence="6" id="KW-1185">Reference proteome</keyword>
<proteinExistence type="predicted"/>
<evidence type="ECO:0000256" key="2">
    <source>
        <dbReference type="SAM" id="Coils"/>
    </source>
</evidence>
<feature type="region of interest" description="Disordered" evidence="3">
    <location>
        <begin position="112"/>
        <end position="222"/>
    </location>
</feature>
<dbReference type="EMBL" id="JBEUOH010000009">
    <property type="protein sequence ID" value="KAL0882742.1"/>
    <property type="molecule type" value="Genomic_DNA"/>
</dbReference>
<evidence type="ECO:0000259" key="4">
    <source>
        <dbReference type="PROSITE" id="PS50158"/>
    </source>
</evidence>
<dbReference type="PROSITE" id="PS50158">
    <property type="entry name" value="ZF_CCHC"/>
    <property type="match status" value="1"/>
</dbReference>
<gene>
    <name evidence="5" type="ORF">ABMA27_016293</name>
</gene>
<feature type="region of interest" description="Disordered" evidence="3">
    <location>
        <begin position="1"/>
        <end position="30"/>
    </location>
</feature>
<keyword evidence="1" id="KW-0863">Zinc-finger</keyword>